<evidence type="ECO:0000313" key="2">
    <source>
        <dbReference type="Proteomes" id="UP000663722"/>
    </source>
</evidence>
<name>A0A975BNG9_9BACT</name>
<accession>A0A975BNG9</accession>
<proteinExistence type="predicted"/>
<dbReference type="AlphaFoldDB" id="A0A975BNG9"/>
<dbReference type="KEGG" id="dmm:dnm_047800"/>
<reference evidence="1" key="1">
    <citation type="journal article" date="2021" name="Microb. Physiol.">
        <title>Proteogenomic Insights into the Physiology of Marine, Sulfate-Reducing, Filamentous Desulfonema limicola and Desulfonema magnum.</title>
        <authorList>
            <person name="Schnaars V."/>
            <person name="Wohlbrand L."/>
            <person name="Scheve S."/>
            <person name="Hinrichs C."/>
            <person name="Reinhardt R."/>
            <person name="Rabus R."/>
        </authorList>
    </citation>
    <scope>NUCLEOTIDE SEQUENCE</scope>
    <source>
        <strain evidence="1">4be13</strain>
    </source>
</reference>
<dbReference type="EMBL" id="CP061800">
    <property type="protein sequence ID" value="QTA88733.1"/>
    <property type="molecule type" value="Genomic_DNA"/>
</dbReference>
<gene>
    <name evidence="1" type="ORF">dnm_047800</name>
</gene>
<organism evidence="1 2">
    <name type="scientific">Desulfonema magnum</name>
    <dbReference type="NCBI Taxonomy" id="45655"/>
    <lineage>
        <taxon>Bacteria</taxon>
        <taxon>Pseudomonadati</taxon>
        <taxon>Thermodesulfobacteriota</taxon>
        <taxon>Desulfobacteria</taxon>
        <taxon>Desulfobacterales</taxon>
        <taxon>Desulfococcaceae</taxon>
        <taxon>Desulfonema</taxon>
    </lineage>
</organism>
<keyword evidence="2" id="KW-1185">Reference proteome</keyword>
<sequence>MKIFFRLGNSLLVRQKYLLKLLNCNLGNNNVTCCHIFQIFKEVARNKKSGQNRGLIRIIEGEKLIITVFGNAASEPPLNPL</sequence>
<protein>
    <submittedName>
        <fullName evidence="1">Uncharacterized protein</fullName>
    </submittedName>
</protein>
<evidence type="ECO:0000313" key="1">
    <source>
        <dbReference type="EMBL" id="QTA88733.1"/>
    </source>
</evidence>
<dbReference type="Proteomes" id="UP000663722">
    <property type="component" value="Chromosome"/>
</dbReference>